<dbReference type="InterPro" id="IPR018062">
    <property type="entry name" value="HTH_AraC-typ_CS"/>
</dbReference>
<sequence length="782" mass="89478">MVPLRSTYWIGGGTDMITEQTASTNTNRFYAKLLLSLVVSIVVTLFVVSLILYMNFVKVIFSHINDSEKTSLSQASFSVKFMNDSAQTLALLVYSDPAIAQLLYYPSRNPVENNSALDKLHTYRYITPFIHSIYIYNDQSETFYITSPVIDETVQSKTTFIDKEALSLIQNFRSYKEFSPIPRLIPERSAGGETKMVSVYTYLFHDLPGNSEKLDSVVVLNISEQWMRDTIQALDAGAPSNTFIINAKGHLIISNQQMPMFSDITDQTYIQQIRQSDQQSGYFVDNVDGVKSLVIYVSNDALDWTFIRTIPYERIIAKIDRMKQLTLLIGIVILLVGMAISYVLSRRLYRPIHTALTNLNVLQIEKRDRFHQDKQEFLRNLLRDTEGNANNLSKHFTKLHIDLRMDRPLVLLLLQIDHYVSFCSDYPYTDRRLLKFSMMNIASELIAEHYPPEAVDMENDQLVIVLNIDNDDREACDQTLYELIRQVQTSVQSYLHLTLTATISARFHWSDGIHEVYQETVQASQYRLVYGHQSIIDVETLGEDTSDHFMYPSQKGQVFSEALLSGKIEEAKMRYADIINQAVSTNNYPTIQLTLTHLAFSFSRCLDTMRINGSHIPDIKNSPFVTLINQLETLDEIEKNFFHLYEQLISDPEVKKKSRYEELSFNVISLVQEQYMDPNLSLVSVADTVGMSPAYLGRLFKKMTAKSIPDYILEVRIDKAKELLTYSNASINDIAEQVGFASSPYFFKVFKKTNGVTPNDYRQKATLGSNTSVDNTLDSCND</sequence>
<protein>
    <submittedName>
        <fullName evidence="6">Helix-turn-helix domain-containing protein</fullName>
    </submittedName>
</protein>
<evidence type="ECO:0000256" key="2">
    <source>
        <dbReference type="ARBA" id="ARBA00023125"/>
    </source>
</evidence>
<feature type="transmembrane region" description="Helical" evidence="4">
    <location>
        <begin position="325"/>
        <end position="344"/>
    </location>
</feature>
<evidence type="ECO:0000256" key="3">
    <source>
        <dbReference type="ARBA" id="ARBA00023163"/>
    </source>
</evidence>
<proteinExistence type="predicted"/>
<gene>
    <name evidence="6" type="ORF">GC096_32590</name>
</gene>
<keyword evidence="7" id="KW-1185">Reference proteome</keyword>
<dbReference type="InterPro" id="IPR020449">
    <property type="entry name" value="Tscrpt_reg_AraC-type_HTH"/>
</dbReference>
<feature type="domain" description="HTH araC/xylS-type" evidence="5">
    <location>
        <begin position="665"/>
        <end position="764"/>
    </location>
</feature>
<keyword evidence="4" id="KW-0472">Membrane</keyword>
<dbReference type="SMART" id="SM00342">
    <property type="entry name" value="HTH_ARAC"/>
    <property type="match status" value="1"/>
</dbReference>
<keyword evidence="1" id="KW-0805">Transcription regulation</keyword>
<comment type="caution">
    <text evidence="6">The sequence shown here is derived from an EMBL/GenBank/DDBJ whole genome shotgun (WGS) entry which is preliminary data.</text>
</comment>
<dbReference type="PROSITE" id="PS01124">
    <property type="entry name" value="HTH_ARAC_FAMILY_2"/>
    <property type="match status" value="1"/>
</dbReference>
<dbReference type="InterPro" id="IPR018060">
    <property type="entry name" value="HTH_AraC"/>
</dbReference>
<dbReference type="Gene3D" id="3.30.450.20">
    <property type="entry name" value="PAS domain"/>
    <property type="match status" value="1"/>
</dbReference>
<feature type="transmembrane region" description="Helical" evidence="4">
    <location>
        <begin position="33"/>
        <end position="53"/>
    </location>
</feature>
<organism evidence="6 7">
    <name type="scientific">Paenibacillus plantarum</name>
    <dbReference type="NCBI Taxonomy" id="2654975"/>
    <lineage>
        <taxon>Bacteria</taxon>
        <taxon>Bacillati</taxon>
        <taxon>Bacillota</taxon>
        <taxon>Bacilli</taxon>
        <taxon>Bacillales</taxon>
        <taxon>Paenibacillaceae</taxon>
        <taxon>Paenibacillus</taxon>
    </lineage>
</organism>
<reference evidence="6 7" key="1">
    <citation type="submission" date="2019-10" db="EMBL/GenBank/DDBJ databases">
        <title>Description of Paenibacillus humi sp. nov.</title>
        <authorList>
            <person name="Carlier A."/>
            <person name="Qi S."/>
        </authorList>
    </citation>
    <scope>NUCLEOTIDE SEQUENCE [LARGE SCALE GENOMIC DNA]</scope>
    <source>
        <strain evidence="6 7">LMG 31461</strain>
    </source>
</reference>
<evidence type="ECO:0000256" key="1">
    <source>
        <dbReference type="ARBA" id="ARBA00023015"/>
    </source>
</evidence>
<dbReference type="SUPFAM" id="SSF46689">
    <property type="entry name" value="Homeodomain-like"/>
    <property type="match status" value="1"/>
</dbReference>
<evidence type="ECO:0000313" key="6">
    <source>
        <dbReference type="EMBL" id="NOU68765.1"/>
    </source>
</evidence>
<keyword evidence="2" id="KW-0238">DNA-binding</keyword>
<dbReference type="PANTHER" id="PTHR43280:SF2">
    <property type="entry name" value="HTH-TYPE TRANSCRIPTIONAL REGULATOR EXSA"/>
    <property type="match status" value="1"/>
</dbReference>
<dbReference type="InterPro" id="IPR009057">
    <property type="entry name" value="Homeodomain-like_sf"/>
</dbReference>
<dbReference type="PROSITE" id="PS00041">
    <property type="entry name" value="HTH_ARAC_FAMILY_1"/>
    <property type="match status" value="1"/>
</dbReference>
<name>A0ABX1XLP5_9BACL</name>
<dbReference type="PANTHER" id="PTHR43280">
    <property type="entry name" value="ARAC-FAMILY TRANSCRIPTIONAL REGULATOR"/>
    <property type="match status" value="1"/>
</dbReference>
<keyword evidence="3" id="KW-0804">Transcription</keyword>
<keyword evidence="4" id="KW-0812">Transmembrane</keyword>
<dbReference type="PRINTS" id="PR00032">
    <property type="entry name" value="HTHARAC"/>
</dbReference>
<evidence type="ECO:0000259" key="5">
    <source>
        <dbReference type="PROSITE" id="PS01124"/>
    </source>
</evidence>
<dbReference type="EMBL" id="WHNY01000079">
    <property type="protein sequence ID" value="NOU68765.1"/>
    <property type="molecule type" value="Genomic_DNA"/>
</dbReference>
<dbReference type="Pfam" id="PF12833">
    <property type="entry name" value="HTH_18"/>
    <property type="match status" value="1"/>
</dbReference>
<dbReference type="Proteomes" id="UP000653578">
    <property type="component" value="Unassembled WGS sequence"/>
</dbReference>
<dbReference type="Gene3D" id="1.10.10.60">
    <property type="entry name" value="Homeodomain-like"/>
    <property type="match status" value="2"/>
</dbReference>
<keyword evidence="4" id="KW-1133">Transmembrane helix</keyword>
<evidence type="ECO:0000313" key="7">
    <source>
        <dbReference type="Proteomes" id="UP000653578"/>
    </source>
</evidence>
<evidence type="ECO:0000256" key="4">
    <source>
        <dbReference type="SAM" id="Phobius"/>
    </source>
</evidence>
<accession>A0ABX1XLP5</accession>